<name>A0A0A2ABD5_PROMR</name>
<dbReference type="RefSeq" id="WP_032521524.1">
    <property type="nucleotide sequence ID" value="NZ_CP138977.1"/>
</dbReference>
<keyword evidence="13" id="KW-0378">Hydrolase</keyword>
<dbReference type="SUPFAM" id="SSF51735">
    <property type="entry name" value="NAD(P)-binding Rossmann-fold domains"/>
    <property type="match status" value="1"/>
</dbReference>
<dbReference type="Pfam" id="PF01370">
    <property type="entry name" value="Epimerase"/>
    <property type="match status" value="1"/>
</dbReference>
<comment type="similarity">
    <text evidence="4">Belongs to the NAD(P)-dependent epimerase/dehydratase family.</text>
</comment>
<keyword evidence="8" id="KW-0119">Carbohydrate metabolism</keyword>
<dbReference type="GO" id="GO:0003978">
    <property type="term" value="F:UDP-glucose 4-epimerase activity"/>
    <property type="evidence" value="ECO:0007669"/>
    <property type="project" value="UniProtKB-EC"/>
</dbReference>
<dbReference type="EC" id="5.1.3.2" evidence="5"/>
<dbReference type="InterPro" id="IPR001509">
    <property type="entry name" value="Epimerase_deHydtase"/>
</dbReference>
<keyword evidence="13" id="KW-0540">Nuclease</keyword>
<keyword evidence="8" id="KW-0299">Galactose metabolism</keyword>
<evidence type="ECO:0000256" key="3">
    <source>
        <dbReference type="ARBA" id="ARBA00004947"/>
    </source>
</evidence>
<dbReference type="OrthoDB" id="9809586at2"/>
<dbReference type="GO" id="GO:0005829">
    <property type="term" value="C:cytosol"/>
    <property type="evidence" value="ECO:0007669"/>
    <property type="project" value="TreeGrafter"/>
</dbReference>
<evidence type="ECO:0000256" key="4">
    <source>
        <dbReference type="ARBA" id="ARBA00007637"/>
    </source>
</evidence>
<evidence type="ECO:0000313" key="14">
    <source>
        <dbReference type="Proteomes" id="UP000030355"/>
    </source>
</evidence>
<sequence>MKILVMGGTRFVGKSLVGKLISQNHNIDIFTRGNKSNPEKTNLIKGDRNKLESIVKLRNEKYDVVYDISGRELSQTKLLIENLNNSFKRYIYVSSAGVYKDNCELPLSENEPIDPESRHKGKFETENWLIKNKIPFTSFRPTYIYGPGNYNKIENWFFERLFTNKSIPIPGDGSLITQLGHVSDLTDVLIRCINFENSKNNIYNCSGEKGVTIKGLIYFCAEVLGLNQNEVSLKTFDYQKLDPKSRKGFPIRLNHYQTDISKIKRDLEWAPSFDLLNGLKDSFMNDFNYKKSECFDENSDKILFNS</sequence>
<evidence type="ECO:0000256" key="8">
    <source>
        <dbReference type="ARBA" id="ARBA00023144"/>
    </source>
</evidence>
<evidence type="ECO:0000256" key="7">
    <source>
        <dbReference type="ARBA" id="ARBA00023027"/>
    </source>
</evidence>
<comment type="pathway">
    <text evidence="3">Carbohydrate metabolism; galactose metabolism.</text>
</comment>
<evidence type="ECO:0000256" key="10">
    <source>
        <dbReference type="ARBA" id="ARBA00031367"/>
    </source>
</evidence>
<reference evidence="14" key="1">
    <citation type="journal article" date="2014" name="Sci. Data">
        <title>Genomes of diverse isolates of the marine cyanobacterium Prochlorococcus.</title>
        <authorList>
            <person name="Biller S."/>
            <person name="Berube P."/>
            <person name="Thompson J."/>
            <person name="Kelly L."/>
            <person name="Roggensack S."/>
            <person name="Awad L."/>
            <person name="Roache-Johnson K."/>
            <person name="Ding H."/>
            <person name="Giovannoni S.J."/>
            <person name="Moore L.R."/>
            <person name="Chisholm S.W."/>
        </authorList>
    </citation>
    <scope>NUCLEOTIDE SEQUENCE [LARGE SCALE GENOMIC DNA]</scope>
    <source>
        <strain evidence="14">MIT 9201</strain>
    </source>
</reference>
<proteinExistence type="inferred from homology"/>
<dbReference type="eggNOG" id="COG0451">
    <property type="taxonomic scope" value="Bacteria"/>
</dbReference>
<dbReference type="InterPro" id="IPR036291">
    <property type="entry name" value="NAD(P)-bd_dom_sf"/>
</dbReference>
<evidence type="ECO:0000256" key="1">
    <source>
        <dbReference type="ARBA" id="ARBA00000083"/>
    </source>
</evidence>
<comment type="cofactor">
    <cofactor evidence="2">
        <name>NAD(+)</name>
        <dbReference type="ChEBI" id="CHEBI:57540"/>
    </cofactor>
</comment>
<evidence type="ECO:0000259" key="12">
    <source>
        <dbReference type="Pfam" id="PF01370"/>
    </source>
</evidence>
<keyword evidence="9" id="KW-0413">Isomerase</keyword>
<dbReference type="PANTHER" id="PTHR43725:SF47">
    <property type="entry name" value="UDP-GLUCOSE 4-EPIMERASE"/>
    <property type="match status" value="1"/>
</dbReference>
<evidence type="ECO:0000313" key="13">
    <source>
        <dbReference type="EMBL" id="KGF97829.1"/>
    </source>
</evidence>
<gene>
    <name evidence="13" type="ORF">EU95_0297</name>
</gene>
<comment type="catalytic activity">
    <reaction evidence="1">
        <text>UDP-alpha-D-glucose = UDP-alpha-D-galactose</text>
        <dbReference type="Rhea" id="RHEA:22168"/>
        <dbReference type="ChEBI" id="CHEBI:58885"/>
        <dbReference type="ChEBI" id="CHEBI:66914"/>
        <dbReference type="EC" id="5.1.3.2"/>
    </reaction>
</comment>
<dbReference type="EMBL" id="JNAL01000005">
    <property type="protein sequence ID" value="KGF97829.1"/>
    <property type="molecule type" value="Genomic_DNA"/>
</dbReference>
<evidence type="ECO:0000256" key="5">
    <source>
        <dbReference type="ARBA" id="ARBA00013189"/>
    </source>
</evidence>
<dbReference type="GO" id="GO:0006012">
    <property type="term" value="P:galactose metabolic process"/>
    <property type="evidence" value="ECO:0007669"/>
    <property type="project" value="UniProtKB-KW"/>
</dbReference>
<evidence type="ECO:0000256" key="6">
    <source>
        <dbReference type="ARBA" id="ARBA00018569"/>
    </source>
</evidence>
<accession>A0A0A2ABD5</accession>
<keyword evidence="7" id="KW-0520">NAD</keyword>
<dbReference type="PANTHER" id="PTHR43725">
    <property type="entry name" value="UDP-GLUCOSE 4-EPIMERASE"/>
    <property type="match status" value="1"/>
</dbReference>
<evidence type="ECO:0000256" key="9">
    <source>
        <dbReference type="ARBA" id="ARBA00023235"/>
    </source>
</evidence>
<dbReference type="Gene3D" id="3.40.50.720">
    <property type="entry name" value="NAD(P)-binding Rossmann-like Domain"/>
    <property type="match status" value="1"/>
</dbReference>
<evidence type="ECO:0000256" key="11">
    <source>
        <dbReference type="ARBA" id="ARBA00033067"/>
    </source>
</evidence>
<dbReference type="AlphaFoldDB" id="A0A0A2ABD5"/>
<comment type="caution">
    <text evidence="13">The sequence shown here is derived from an EMBL/GenBank/DDBJ whole genome shotgun (WGS) entry which is preliminary data.</text>
</comment>
<dbReference type="STRING" id="93057.EU95_0297"/>
<protein>
    <recommendedName>
        <fullName evidence="6">UDP-glucose 4-epimerase</fullName>
        <ecNumber evidence="5">5.1.3.2</ecNumber>
    </recommendedName>
    <alternativeName>
        <fullName evidence="11">Galactowaldenase</fullName>
    </alternativeName>
    <alternativeName>
        <fullName evidence="10">UDP-galactose 4-epimerase</fullName>
    </alternativeName>
</protein>
<keyword evidence="13" id="KW-0255">Endonuclease</keyword>
<organism evidence="13 14">
    <name type="scientific">Prochlorococcus marinus str. MIT 9201</name>
    <dbReference type="NCBI Taxonomy" id="93057"/>
    <lineage>
        <taxon>Bacteria</taxon>
        <taxon>Bacillati</taxon>
        <taxon>Cyanobacteriota</taxon>
        <taxon>Cyanophyceae</taxon>
        <taxon>Synechococcales</taxon>
        <taxon>Prochlorococcaceae</taxon>
        <taxon>Prochlorococcus</taxon>
    </lineage>
</organism>
<dbReference type="GO" id="GO:0004519">
    <property type="term" value="F:endonuclease activity"/>
    <property type="evidence" value="ECO:0007669"/>
    <property type="project" value="UniProtKB-KW"/>
</dbReference>
<dbReference type="Proteomes" id="UP000030355">
    <property type="component" value="Unassembled WGS sequence"/>
</dbReference>
<evidence type="ECO:0000256" key="2">
    <source>
        <dbReference type="ARBA" id="ARBA00001911"/>
    </source>
</evidence>
<feature type="domain" description="NAD-dependent epimerase/dehydratase" evidence="12">
    <location>
        <begin position="3"/>
        <end position="205"/>
    </location>
</feature>